<dbReference type="OrthoDB" id="332358at2"/>
<feature type="transmembrane region" description="Helical" evidence="1">
    <location>
        <begin position="99"/>
        <end position="118"/>
    </location>
</feature>
<gene>
    <name evidence="2" type="ORF">EHQ58_10995</name>
</gene>
<organism evidence="2 3">
    <name type="scientific">Leptospira ognonensis</name>
    <dbReference type="NCBI Taxonomy" id="2484945"/>
    <lineage>
        <taxon>Bacteria</taxon>
        <taxon>Pseudomonadati</taxon>
        <taxon>Spirochaetota</taxon>
        <taxon>Spirochaetia</taxon>
        <taxon>Leptospirales</taxon>
        <taxon>Leptospiraceae</taxon>
        <taxon>Leptospira</taxon>
    </lineage>
</organism>
<evidence type="ECO:0000256" key="1">
    <source>
        <dbReference type="SAM" id="Phobius"/>
    </source>
</evidence>
<dbReference type="EMBL" id="RQGD01000034">
    <property type="protein sequence ID" value="TGL57921.1"/>
    <property type="molecule type" value="Genomic_DNA"/>
</dbReference>
<keyword evidence="1" id="KW-0472">Membrane</keyword>
<dbReference type="RefSeq" id="WP_135623940.1">
    <property type="nucleotide sequence ID" value="NZ_RQGD01000034.1"/>
</dbReference>
<evidence type="ECO:0000313" key="3">
    <source>
        <dbReference type="Proteomes" id="UP000297693"/>
    </source>
</evidence>
<comment type="caution">
    <text evidence="2">The sequence shown here is derived from an EMBL/GenBank/DDBJ whole genome shotgun (WGS) entry which is preliminary data.</text>
</comment>
<name>A0A4R9JXJ8_9LEPT</name>
<sequence length="122" mass="13855">MEQEQLESNRHRILSKLSARMSLFGKIIIVLGVLYVSGGLVTIKDNFGNIFEGIVQMILGYLTIRVSILFKKASLLENPTIDDLLQAINATTNLYAWQLYFYGFIFFLALFTLLSLAWTNLS</sequence>
<feature type="transmembrane region" description="Helical" evidence="1">
    <location>
        <begin position="21"/>
        <end position="43"/>
    </location>
</feature>
<dbReference type="Proteomes" id="UP000297693">
    <property type="component" value="Unassembled WGS sequence"/>
</dbReference>
<keyword evidence="1" id="KW-1133">Transmembrane helix</keyword>
<reference evidence="2" key="1">
    <citation type="journal article" date="2019" name="PLoS Negl. Trop. Dis.">
        <title>Revisiting the worldwide diversity of Leptospira species in the environment.</title>
        <authorList>
            <person name="Vincent A.T."/>
            <person name="Schiettekatte O."/>
            <person name="Bourhy P."/>
            <person name="Veyrier F.J."/>
            <person name="Picardeau M."/>
        </authorList>
    </citation>
    <scope>NUCLEOTIDE SEQUENCE [LARGE SCALE GENOMIC DNA]</scope>
    <source>
        <strain evidence="2">201702476</strain>
    </source>
</reference>
<keyword evidence="1" id="KW-0812">Transmembrane</keyword>
<dbReference type="AlphaFoldDB" id="A0A4R9JXJ8"/>
<protein>
    <submittedName>
        <fullName evidence="2">Uncharacterized protein</fullName>
    </submittedName>
</protein>
<evidence type="ECO:0000313" key="2">
    <source>
        <dbReference type="EMBL" id="TGL57921.1"/>
    </source>
</evidence>
<feature type="transmembrane region" description="Helical" evidence="1">
    <location>
        <begin position="49"/>
        <end position="70"/>
    </location>
</feature>
<accession>A0A4R9JXJ8</accession>
<keyword evidence="3" id="KW-1185">Reference proteome</keyword>
<proteinExistence type="predicted"/>